<dbReference type="Proteomes" id="UP000001916">
    <property type="component" value="Plasmid pMESIL02"/>
</dbReference>
<dbReference type="Pfam" id="PF00436">
    <property type="entry name" value="SSB"/>
    <property type="match status" value="2"/>
</dbReference>
<keyword evidence="4" id="KW-0614">Plasmid</keyword>
<dbReference type="NCBIfam" id="TIGR00621">
    <property type="entry name" value="ssb"/>
    <property type="match status" value="1"/>
</dbReference>
<dbReference type="PANTHER" id="PTHR10302:SF27">
    <property type="entry name" value="SINGLE-STRANDED DNA-BINDING PROTEIN"/>
    <property type="match status" value="1"/>
</dbReference>
<evidence type="ECO:0000256" key="2">
    <source>
        <dbReference type="PROSITE-ProRule" id="PRU00252"/>
    </source>
</evidence>
<keyword evidence="5" id="KW-1185">Reference proteome</keyword>
<dbReference type="SUPFAM" id="SSF50249">
    <property type="entry name" value="Nucleic acid-binding proteins"/>
    <property type="match status" value="2"/>
</dbReference>
<dbReference type="GO" id="GO:0006260">
    <property type="term" value="P:DNA replication"/>
    <property type="evidence" value="ECO:0007669"/>
    <property type="project" value="InterPro"/>
</dbReference>
<geneLocation type="plasmid" evidence="4 5">
    <name>pMESIL02</name>
</geneLocation>
<dbReference type="Gene3D" id="2.40.50.140">
    <property type="entry name" value="Nucleic acid-binding proteins"/>
    <property type="match status" value="2"/>
</dbReference>
<gene>
    <name evidence="4" type="ORF">Mesil_3562</name>
</gene>
<reference evidence="4 5" key="1">
    <citation type="journal article" date="2010" name="Stand. Genomic Sci.">
        <title>Complete genome sequence of Meiothermus silvanus type strain (VI-R2).</title>
        <authorList>
            <person name="Sikorski J."/>
            <person name="Tindall B.J."/>
            <person name="Lowry S."/>
            <person name="Lucas S."/>
            <person name="Nolan M."/>
            <person name="Copeland A."/>
            <person name="Glavina Del Rio T."/>
            <person name="Tice H."/>
            <person name="Cheng J.F."/>
            <person name="Han C."/>
            <person name="Pitluck S."/>
            <person name="Liolios K."/>
            <person name="Ivanova N."/>
            <person name="Mavromatis K."/>
            <person name="Mikhailova N."/>
            <person name="Pati A."/>
            <person name="Goodwin L."/>
            <person name="Chen A."/>
            <person name="Palaniappan K."/>
            <person name="Land M."/>
            <person name="Hauser L."/>
            <person name="Chang Y.J."/>
            <person name="Jeffries C.D."/>
            <person name="Rohde M."/>
            <person name="Goker M."/>
            <person name="Woyke T."/>
            <person name="Bristow J."/>
            <person name="Eisen J.A."/>
            <person name="Markowitz V."/>
            <person name="Hugenholtz P."/>
            <person name="Kyrpides N.C."/>
            <person name="Klenk H.P."/>
            <person name="Lapidus A."/>
        </authorList>
    </citation>
    <scope>NUCLEOTIDE SEQUENCE [LARGE SCALE GENOMIC DNA]</scope>
    <source>
        <strain evidence="5">ATCC 700542 / DSM 9946 / VI-R2</strain>
        <plasmid evidence="5">Plasmid pMESIL02</plasmid>
    </source>
</reference>
<keyword evidence="1 2" id="KW-0238">DNA-binding</keyword>
<dbReference type="InterPro" id="IPR000424">
    <property type="entry name" value="Primosome_PriB/ssb"/>
</dbReference>
<evidence type="ECO:0000313" key="4">
    <source>
        <dbReference type="EMBL" id="ADH65355.1"/>
    </source>
</evidence>
<dbReference type="GO" id="GO:0003697">
    <property type="term" value="F:single-stranded DNA binding"/>
    <property type="evidence" value="ECO:0007669"/>
    <property type="project" value="InterPro"/>
</dbReference>
<dbReference type="InterPro" id="IPR012340">
    <property type="entry name" value="NA-bd_OB-fold"/>
</dbReference>
<dbReference type="AlphaFoldDB" id="D7BJJ9"/>
<evidence type="ECO:0000313" key="5">
    <source>
        <dbReference type="Proteomes" id="UP000001916"/>
    </source>
</evidence>
<dbReference type="PROSITE" id="PS50935">
    <property type="entry name" value="SSB"/>
    <property type="match status" value="2"/>
</dbReference>
<evidence type="ECO:0000256" key="3">
    <source>
        <dbReference type="RuleBase" id="RU000524"/>
    </source>
</evidence>
<evidence type="ECO:0000256" key="1">
    <source>
        <dbReference type="ARBA" id="ARBA00023125"/>
    </source>
</evidence>
<dbReference type="GO" id="GO:0009295">
    <property type="term" value="C:nucleoid"/>
    <property type="evidence" value="ECO:0007669"/>
    <property type="project" value="TreeGrafter"/>
</dbReference>
<name>D7BJJ9_ALLS1</name>
<organism evidence="4 5">
    <name type="scientific">Allomeiothermus silvanus (strain ATCC 700542 / DSM 9946 / NBRC 106475 / NCIMB 13440 / VI-R2)</name>
    <name type="common">Thermus silvanus</name>
    <dbReference type="NCBI Taxonomy" id="526227"/>
    <lineage>
        <taxon>Bacteria</taxon>
        <taxon>Thermotogati</taxon>
        <taxon>Deinococcota</taxon>
        <taxon>Deinococci</taxon>
        <taxon>Thermales</taxon>
        <taxon>Thermaceae</taxon>
        <taxon>Allomeiothermus</taxon>
    </lineage>
</organism>
<proteinExistence type="predicted"/>
<dbReference type="HOGENOM" id="CLU_087573_0_0_0"/>
<sequence>MRSNLRNTAKLTPVLEITLAGVDRLGEREFAWYHQVTYLGKRAERLAGLVQPGAGAIAVGKVEYRSWETPEGEKRAKVDIVAHDLEVFVPRGEDLTHDSQGNPRLAVGAVNQVVLVGHLTRDPERAERGPAKAGLAVNEWVPGRGGEKGSEKTHFLEIQGWGDTGTALMELGRGDPVYLEGRLVADSWESPDGSKRYATRVEVLRLLPLVHPQKQQEEEEEALPY</sequence>
<dbReference type="CDD" id="cd04496">
    <property type="entry name" value="SSB_OBF"/>
    <property type="match status" value="2"/>
</dbReference>
<dbReference type="PANTHER" id="PTHR10302">
    <property type="entry name" value="SINGLE-STRANDED DNA-BINDING PROTEIN"/>
    <property type="match status" value="1"/>
</dbReference>
<dbReference type="KEGG" id="msv:Mesil_3562"/>
<accession>D7BJJ9</accession>
<protein>
    <recommendedName>
        <fullName evidence="3">Single-stranded DNA-binding protein</fullName>
    </recommendedName>
</protein>
<dbReference type="InterPro" id="IPR011344">
    <property type="entry name" value="ssDNA-bd"/>
</dbReference>
<dbReference type="EMBL" id="CP002044">
    <property type="protein sequence ID" value="ADH65355.1"/>
    <property type="molecule type" value="Genomic_DNA"/>
</dbReference>